<name>A0A1R1L7Q6_9MICC</name>
<dbReference type="EMBL" id="MRDE01000072">
    <property type="protein sequence ID" value="OMH23565.1"/>
    <property type="molecule type" value="Genomic_DNA"/>
</dbReference>
<sequence length="187" mass="21528">MTAAGDVSPLLTLVNRHPLGTATELPDGTVRLEFERDYLHDVHEVWRMITDPARTETWWAQVRGEAREGAAFDLHWLNGRPDPLPWWQGTVLTAHRDAVFTISNSEHGRLEFDLAAANDGGSRLRFTADVALSPLEVATVMAGWHVHLEHLHDALDGHPVRWDTWWDAWYPLWERLNARYEKRLLQD</sequence>
<dbReference type="OrthoDB" id="8117292at2"/>
<dbReference type="InterPro" id="IPR013538">
    <property type="entry name" value="ASHA1/2-like_C"/>
</dbReference>
<evidence type="ECO:0000313" key="3">
    <source>
        <dbReference type="EMBL" id="OMH23565.1"/>
    </source>
</evidence>
<dbReference type="AlphaFoldDB" id="A0A1R1L7Q6"/>
<feature type="domain" description="Activator of Hsp90 ATPase homologue 1/2-like C-terminal" evidence="2">
    <location>
        <begin position="43"/>
        <end position="155"/>
    </location>
</feature>
<evidence type="ECO:0000313" key="4">
    <source>
        <dbReference type="Proteomes" id="UP000187085"/>
    </source>
</evidence>
<proteinExistence type="inferred from homology"/>
<dbReference type="RefSeq" id="WP_076704806.1">
    <property type="nucleotide sequence ID" value="NZ_MRDE01000072.1"/>
</dbReference>
<dbReference type="Gene3D" id="3.30.530.20">
    <property type="match status" value="1"/>
</dbReference>
<gene>
    <name evidence="3" type="ORF">BKD30_11635</name>
</gene>
<comment type="caution">
    <text evidence="3">The sequence shown here is derived from an EMBL/GenBank/DDBJ whole genome shotgun (WGS) entry which is preliminary data.</text>
</comment>
<accession>A0A1R1L7Q6</accession>
<protein>
    <recommendedName>
        <fullName evidence="2">Activator of Hsp90 ATPase homologue 1/2-like C-terminal domain-containing protein</fullName>
    </recommendedName>
</protein>
<dbReference type="InterPro" id="IPR023393">
    <property type="entry name" value="START-like_dom_sf"/>
</dbReference>
<dbReference type="Pfam" id="PF08327">
    <property type="entry name" value="AHSA1"/>
    <property type="match status" value="1"/>
</dbReference>
<evidence type="ECO:0000256" key="1">
    <source>
        <dbReference type="ARBA" id="ARBA00006817"/>
    </source>
</evidence>
<dbReference type="SUPFAM" id="SSF55961">
    <property type="entry name" value="Bet v1-like"/>
    <property type="match status" value="1"/>
</dbReference>
<dbReference type="Proteomes" id="UP000187085">
    <property type="component" value="Unassembled WGS sequence"/>
</dbReference>
<keyword evidence="4" id="KW-1185">Reference proteome</keyword>
<evidence type="ECO:0000259" key="2">
    <source>
        <dbReference type="Pfam" id="PF08327"/>
    </source>
</evidence>
<comment type="similarity">
    <text evidence="1">Belongs to the AHA1 family.</text>
</comment>
<reference evidence="3 4" key="1">
    <citation type="submission" date="2016-12" db="EMBL/GenBank/DDBJ databases">
        <title>Draft genome of Tersicoccus phoenicis 1P05MA.</title>
        <authorList>
            <person name="Nakajima Y."/>
            <person name="Yoshizawa S."/>
            <person name="Nakamura K."/>
            <person name="Ogura Y."/>
            <person name="Hayashi T."/>
            <person name="Kogure K."/>
        </authorList>
    </citation>
    <scope>NUCLEOTIDE SEQUENCE [LARGE SCALE GENOMIC DNA]</scope>
    <source>
        <strain evidence="3 4">1p05MA</strain>
    </source>
</reference>
<organism evidence="3 4">
    <name type="scientific">Tersicoccus phoenicis</name>
    <dbReference type="NCBI Taxonomy" id="554083"/>
    <lineage>
        <taxon>Bacteria</taxon>
        <taxon>Bacillati</taxon>
        <taxon>Actinomycetota</taxon>
        <taxon>Actinomycetes</taxon>
        <taxon>Micrococcales</taxon>
        <taxon>Micrococcaceae</taxon>
        <taxon>Tersicoccus</taxon>
    </lineage>
</organism>
<dbReference type="STRING" id="554083.BKD30_11635"/>